<feature type="transmembrane region" description="Helical" evidence="2">
    <location>
        <begin position="244"/>
        <end position="266"/>
    </location>
</feature>
<keyword evidence="2" id="KW-0472">Membrane</keyword>
<dbReference type="InParanoid" id="Q54F03"/>
<evidence type="ECO:0000256" key="3">
    <source>
        <dbReference type="SAM" id="SignalP"/>
    </source>
</evidence>
<comment type="caution">
    <text evidence="4">The sequence shown here is derived from an EMBL/GenBank/DDBJ whole genome shotgun (WGS) entry which is preliminary data.</text>
</comment>
<dbReference type="AlphaFoldDB" id="Q54F03"/>
<dbReference type="GO" id="GO:0016020">
    <property type="term" value="C:membrane"/>
    <property type="evidence" value="ECO:0000318"/>
    <property type="project" value="GO_Central"/>
</dbReference>
<dbReference type="GO" id="GO:0005794">
    <property type="term" value="C:Golgi apparatus"/>
    <property type="evidence" value="ECO:0000318"/>
    <property type="project" value="GO_Central"/>
</dbReference>
<sequence>MKIFLVIVSVFILIFDEFITDATYLSPPIYTFDKNEINIIAEFGFLEGGHFSLHAIKKPEKYKYIYNDTSIFGLCTFDELNNIGDINPCQMTLPSNNNTTNSNNSNNNTNNNNNNNFNYNNNNYNNFNYNNINNNNNSGIGGGVKNIILKGCKILNLSTLNETKWTGTIDETDYYAYVYFSCFKGTQSIKMEISVESLNPGNNHLSFEYLMFPSTYLAFIVVWSFLSLLWLINYLTHYWLSTKLHWIISLIPISTLINQVYSLILFEKLKSDGALGSATFVFNSLLYSLQLVVLLIVLMLIAMGYAIIPKQFKKVNLLIIVMAIIIFVGTFIGSYYSGHYNYVILITYFPVALFIIFVTQNNIKRIKRFLRNKEKECDMVPIDSSSSNGGSVITNQVGNIPTITITTTSTNTNTDTNINTNTSTNTNTNTNTTTNSNNENQINITKIKSIYYLFISFKWIMVPYVLITIIISLISIYIYQPWIFLFIQFLLNVTLFILIAIVFRLKKSKKGSFYEFFDENNFNDKSNDLE</sequence>
<dbReference type="PaxDb" id="44689-DDB0189301"/>
<dbReference type="GeneID" id="8628035"/>
<keyword evidence="2" id="KW-1133">Transmembrane helix</keyword>
<dbReference type="dictyBase" id="DDB_G0291203"/>
<evidence type="ECO:0008006" key="6">
    <source>
        <dbReference type="Google" id="ProtNLM"/>
    </source>
</evidence>
<keyword evidence="5" id="KW-1185">Reference proteome</keyword>
<feature type="transmembrane region" description="Helical" evidence="2">
    <location>
        <begin position="286"/>
        <end position="308"/>
    </location>
</feature>
<feature type="signal peptide" evidence="3">
    <location>
        <begin position="1"/>
        <end position="22"/>
    </location>
</feature>
<organism evidence="4 5">
    <name type="scientific">Dictyostelium discoideum</name>
    <name type="common">Social amoeba</name>
    <dbReference type="NCBI Taxonomy" id="44689"/>
    <lineage>
        <taxon>Eukaryota</taxon>
        <taxon>Amoebozoa</taxon>
        <taxon>Evosea</taxon>
        <taxon>Eumycetozoa</taxon>
        <taxon>Dictyostelia</taxon>
        <taxon>Dictyosteliales</taxon>
        <taxon>Dictyosteliaceae</taxon>
        <taxon>Dictyostelium</taxon>
    </lineage>
</organism>
<feature type="transmembrane region" description="Helical" evidence="2">
    <location>
        <begin position="342"/>
        <end position="363"/>
    </location>
</feature>
<feature type="chain" id="PRO_5004249542" description="Intimal thickness related receptor IRP domain-containing protein" evidence="3">
    <location>
        <begin position="23"/>
        <end position="530"/>
    </location>
</feature>
<feature type="compositionally biased region" description="Low complexity" evidence="1">
    <location>
        <begin position="95"/>
        <end position="116"/>
    </location>
</feature>
<protein>
    <recommendedName>
        <fullName evidence="6">Intimal thickness related receptor IRP domain-containing protein</fullName>
    </recommendedName>
</protein>
<dbReference type="HOGENOM" id="CLU_514313_0_0_1"/>
<evidence type="ECO:0000313" key="5">
    <source>
        <dbReference type="Proteomes" id="UP000002195"/>
    </source>
</evidence>
<dbReference type="InterPro" id="IPR009637">
    <property type="entry name" value="GPR107/GPR108-like"/>
</dbReference>
<dbReference type="EMBL" id="AAFI02000175">
    <property type="protein sequence ID" value="EAL61841.1"/>
    <property type="molecule type" value="Genomic_DNA"/>
</dbReference>
<proteinExistence type="predicted"/>
<dbReference type="KEGG" id="ddi:DDB_G0291203"/>
<dbReference type="PANTHER" id="PTHR21229:SF78">
    <property type="entry name" value="INTIMAL THICKNESS RELATED RECEPTOR IRP DOMAIN-CONTAINING PROTEIN"/>
    <property type="match status" value="1"/>
</dbReference>
<evidence type="ECO:0000256" key="2">
    <source>
        <dbReference type="SAM" id="Phobius"/>
    </source>
</evidence>
<dbReference type="RefSeq" id="XP_635343.1">
    <property type="nucleotide sequence ID" value="XM_630251.1"/>
</dbReference>
<feature type="transmembrane region" description="Helical" evidence="2">
    <location>
        <begin position="315"/>
        <end position="336"/>
    </location>
</feature>
<feature type="transmembrane region" description="Helical" evidence="2">
    <location>
        <begin position="482"/>
        <end position="503"/>
    </location>
</feature>
<reference evidence="4 5" key="1">
    <citation type="journal article" date="2005" name="Nature">
        <title>The genome of the social amoeba Dictyostelium discoideum.</title>
        <authorList>
            <consortium name="The Dictyostelium discoideum Sequencing Consortium"/>
            <person name="Eichinger L."/>
            <person name="Pachebat J.A."/>
            <person name="Glockner G."/>
            <person name="Rajandream M.A."/>
            <person name="Sucgang R."/>
            <person name="Berriman M."/>
            <person name="Song J."/>
            <person name="Olsen R."/>
            <person name="Szafranski K."/>
            <person name="Xu Q."/>
            <person name="Tunggal B."/>
            <person name="Kummerfeld S."/>
            <person name="Madera M."/>
            <person name="Konfortov B.A."/>
            <person name="Rivero F."/>
            <person name="Bankier A.T."/>
            <person name="Lehmann R."/>
            <person name="Hamlin N."/>
            <person name="Davies R."/>
            <person name="Gaudet P."/>
            <person name="Fey P."/>
            <person name="Pilcher K."/>
            <person name="Chen G."/>
            <person name="Saunders D."/>
            <person name="Sodergren E."/>
            <person name="Davis P."/>
            <person name="Kerhornou A."/>
            <person name="Nie X."/>
            <person name="Hall N."/>
            <person name="Anjard C."/>
            <person name="Hemphill L."/>
            <person name="Bason N."/>
            <person name="Farbrother P."/>
            <person name="Desany B."/>
            <person name="Just E."/>
            <person name="Morio T."/>
            <person name="Rost R."/>
            <person name="Churcher C."/>
            <person name="Cooper J."/>
            <person name="Haydock S."/>
            <person name="van Driessche N."/>
            <person name="Cronin A."/>
            <person name="Goodhead I."/>
            <person name="Muzny D."/>
            <person name="Mourier T."/>
            <person name="Pain A."/>
            <person name="Lu M."/>
            <person name="Harper D."/>
            <person name="Lindsay R."/>
            <person name="Hauser H."/>
            <person name="James K."/>
            <person name="Quiles M."/>
            <person name="Madan Babu M."/>
            <person name="Saito T."/>
            <person name="Buchrieser C."/>
            <person name="Wardroper A."/>
            <person name="Felder M."/>
            <person name="Thangavelu M."/>
            <person name="Johnson D."/>
            <person name="Knights A."/>
            <person name="Loulseged H."/>
            <person name="Mungall K."/>
            <person name="Oliver K."/>
            <person name="Price C."/>
            <person name="Quail M.A."/>
            <person name="Urushihara H."/>
            <person name="Hernandez J."/>
            <person name="Rabbinowitsch E."/>
            <person name="Steffen D."/>
            <person name="Sanders M."/>
            <person name="Ma J."/>
            <person name="Kohara Y."/>
            <person name="Sharp S."/>
            <person name="Simmonds M."/>
            <person name="Spiegler S."/>
            <person name="Tivey A."/>
            <person name="Sugano S."/>
            <person name="White B."/>
            <person name="Walker D."/>
            <person name="Woodward J."/>
            <person name="Winckler T."/>
            <person name="Tanaka Y."/>
            <person name="Shaulsky G."/>
            <person name="Schleicher M."/>
            <person name="Weinstock G."/>
            <person name="Rosenthal A."/>
            <person name="Cox E.C."/>
            <person name="Chisholm R.L."/>
            <person name="Gibbs R."/>
            <person name="Loomis W.F."/>
            <person name="Platzer M."/>
            <person name="Kay R.R."/>
            <person name="Williams J."/>
            <person name="Dear P.H."/>
            <person name="Noegel A.A."/>
            <person name="Barrell B."/>
            <person name="Kuspa A."/>
        </authorList>
    </citation>
    <scope>NUCLEOTIDE SEQUENCE [LARGE SCALE GENOMIC DNA]</scope>
    <source>
        <strain evidence="4 5">AX4</strain>
    </source>
</reference>
<keyword evidence="2" id="KW-0812">Transmembrane</keyword>
<evidence type="ECO:0000256" key="1">
    <source>
        <dbReference type="SAM" id="MobiDB-lite"/>
    </source>
</evidence>
<keyword evidence="3" id="KW-0732">Signal</keyword>
<gene>
    <name evidence="4" type="ORF">DDB_G0291203</name>
</gene>
<dbReference type="eggNOG" id="ENOG502RG77">
    <property type="taxonomic scope" value="Eukaryota"/>
</dbReference>
<feature type="region of interest" description="Disordered" evidence="1">
    <location>
        <begin position="94"/>
        <end position="116"/>
    </location>
</feature>
<dbReference type="Proteomes" id="UP000002195">
    <property type="component" value="Unassembled WGS sequence"/>
</dbReference>
<dbReference type="OMA" id="DIINCAM"/>
<dbReference type="VEuPathDB" id="AmoebaDB:DDB_G0291203"/>
<name>Q54F03_DICDI</name>
<feature type="transmembrane region" description="Helical" evidence="2">
    <location>
        <begin position="209"/>
        <end position="232"/>
    </location>
</feature>
<evidence type="ECO:0000313" key="4">
    <source>
        <dbReference type="EMBL" id="EAL61841.1"/>
    </source>
</evidence>
<accession>Q54F03</accession>
<dbReference type="FunCoup" id="Q54F03">
    <property type="interactions" value="545"/>
</dbReference>
<dbReference type="PANTHER" id="PTHR21229">
    <property type="entry name" value="LUNG SEVEN TRANSMEMBRANE RECEPTOR"/>
    <property type="match status" value="1"/>
</dbReference>
<feature type="transmembrane region" description="Helical" evidence="2">
    <location>
        <begin position="450"/>
        <end position="476"/>
    </location>
</feature>